<name>A0A8J7S632_METVO</name>
<evidence type="ECO:0000313" key="1">
    <source>
        <dbReference type="EMBL" id="MBP2202083.1"/>
    </source>
</evidence>
<dbReference type="Gene3D" id="3.10.20.30">
    <property type="match status" value="1"/>
</dbReference>
<dbReference type="InterPro" id="IPR012675">
    <property type="entry name" value="Beta-grasp_dom_sf"/>
</dbReference>
<sequence>MNNIIKVIVNYNNQEKTIEIEENSTVNNLINLMDLEDVLIVKSGEILSDDDILKNNDKLRILPVVSGG</sequence>
<dbReference type="Proteomes" id="UP000740329">
    <property type="component" value="Unassembled WGS sequence"/>
</dbReference>
<proteinExistence type="predicted"/>
<dbReference type="RefSeq" id="WP_245314214.1">
    <property type="nucleotide sequence ID" value="NZ_JAGGMU010000005.1"/>
</dbReference>
<dbReference type="SUPFAM" id="SSF54285">
    <property type="entry name" value="MoaD/ThiS"/>
    <property type="match status" value="1"/>
</dbReference>
<reference evidence="1" key="1">
    <citation type="submission" date="2021-03" db="EMBL/GenBank/DDBJ databases">
        <title>Genomic Encyclopedia of Type Strains, Phase IV (KMG-V): Genome sequencing to study the core and pangenomes of soil and plant-associated prokaryotes.</title>
        <authorList>
            <person name="Whitman W."/>
        </authorList>
    </citation>
    <scope>NUCLEOTIDE SEQUENCE</scope>
    <source>
        <strain evidence="1">C4</strain>
    </source>
</reference>
<dbReference type="InterPro" id="IPR016155">
    <property type="entry name" value="Mopterin_synth/thiamin_S_b"/>
</dbReference>
<dbReference type="EMBL" id="JAGGMV010000005">
    <property type="protein sequence ID" value="MBP2202083.1"/>
    <property type="molecule type" value="Genomic_DNA"/>
</dbReference>
<dbReference type="AlphaFoldDB" id="A0A8J7S632"/>
<evidence type="ECO:0000313" key="2">
    <source>
        <dbReference type="Proteomes" id="UP000740329"/>
    </source>
</evidence>
<comment type="caution">
    <text evidence="1">The sequence shown here is derived from an EMBL/GenBank/DDBJ whole genome shotgun (WGS) entry which is preliminary data.</text>
</comment>
<accession>A0A8J7S632</accession>
<gene>
    <name evidence="1" type="ORF">J3E07_001524</name>
</gene>
<dbReference type="Pfam" id="PF02597">
    <property type="entry name" value="ThiS"/>
    <property type="match status" value="1"/>
</dbReference>
<dbReference type="InterPro" id="IPR003749">
    <property type="entry name" value="ThiS/MoaD-like"/>
</dbReference>
<protein>
    <submittedName>
        <fullName evidence="1">Sulfur carrier protein</fullName>
    </submittedName>
</protein>
<organism evidence="1 2">
    <name type="scientific">Methanococcus voltae</name>
    <dbReference type="NCBI Taxonomy" id="2188"/>
    <lineage>
        <taxon>Archaea</taxon>
        <taxon>Methanobacteriati</taxon>
        <taxon>Methanobacteriota</taxon>
        <taxon>Methanomada group</taxon>
        <taxon>Methanococci</taxon>
        <taxon>Methanococcales</taxon>
        <taxon>Methanococcaceae</taxon>
        <taxon>Methanococcus</taxon>
    </lineage>
</organism>